<proteinExistence type="inferred from homology"/>
<feature type="transmembrane region" description="Helical" evidence="7">
    <location>
        <begin position="426"/>
        <end position="449"/>
    </location>
</feature>
<evidence type="ECO:0000256" key="1">
    <source>
        <dbReference type="ARBA" id="ARBA00004651"/>
    </source>
</evidence>
<comment type="caution">
    <text evidence="8">The sequence shown here is derived from an EMBL/GenBank/DDBJ whole genome shotgun (WGS) entry which is preliminary data.</text>
</comment>
<gene>
    <name evidence="8" type="ORF">M2280_001724</name>
</gene>
<reference evidence="8 9" key="1">
    <citation type="submission" date="2023-04" db="EMBL/GenBank/DDBJ databases">
        <title>Forest soil microbial communities from Buena Vista Peninsula, Colon Province, Panama.</title>
        <authorList>
            <person name="Bouskill N."/>
        </authorList>
    </citation>
    <scope>NUCLEOTIDE SEQUENCE [LARGE SCALE GENOMIC DNA]</scope>
    <source>
        <strain evidence="8 9">CFH S0262</strain>
    </source>
</reference>
<keyword evidence="9" id="KW-1185">Reference proteome</keyword>
<dbReference type="Pfam" id="PF13440">
    <property type="entry name" value="Polysacc_synt_3"/>
    <property type="match status" value="1"/>
</dbReference>
<dbReference type="PANTHER" id="PTHR30250:SF10">
    <property type="entry name" value="LIPOPOLYSACCHARIDE BIOSYNTHESIS PROTEIN WZXC"/>
    <property type="match status" value="1"/>
</dbReference>
<feature type="transmembrane region" description="Helical" evidence="7">
    <location>
        <begin position="102"/>
        <end position="121"/>
    </location>
</feature>
<accession>A0ABT6M876</accession>
<dbReference type="EMBL" id="JARXVC010000003">
    <property type="protein sequence ID" value="MDH6280512.1"/>
    <property type="molecule type" value="Genomic_DNA"/>
</dbReference>
<evidence type="ECO:0000256" key="7">
    <source>
        <dbReference type="SAM" id="Phobius"/>
    </source>
</evidence>
<keyword evidence="4 7" id="KW-0812">Transmembrane</keyword>
<keyword evidence="5 7" id="KW-1133">Transmembrane helix</keyword>
<dbReference type="InterPro" id="IPR050833">
    <property type="entry name" value="Poly_Biosynth_Transport"/>
</dbReference>
<feature type="transmembrane region" description="Helical" evidence="7">
    <location>
        <begin position="165"/>
        <end position="183"/>
    </location>
</feature>
<evidence type="ECO:0000256" key="6">
    <source>
        <dbReference type="ARBA" id="ARBA00023136"/>
    </source>
</evidence>
<evidence type="ECO:0000313" key="9">
    <source>
        <dbReference type="Proteomes" id="UP001160334"/>
    </source>
</evidence>
<dbReference type="Proteomes" id="UP001160334">
    <property type="component" value="Unassembled WGS sequence"/>
</dbReference>
<dbReference type="PANTHER" id="PTHR30250">
    <property type="entry name" value="PST FAMILY PREDICTED COLANIC ACID TRANSPORTER"/>
    <property type="match status" value="1"/>
</dbReference>
<evidence type="ECO:0000313" key="8">
    <source>
        <dbReference type="EMBL" id="MDH6280512.1"/>
    </source>
</evidence>
<comment type="subcellular location">
    <subcellularLocation>
        <location evidence="1">Cell membrane</location>
        <topology evidence="1">Multi-pass membrane protein</topology>
    </subcellularLocation>
</comment>
<keyword evidence="3" id="KW-1003">Cell membrane</keyword>
<comment type="similarity">
    <text evidence="2">Belongs to the polysaccharide synthase family.</text>
</comment>
<feature type="transmembrane region" description="Helical" evidence="7">
    <location>
        <begin position="69"/>
        <end position="90"/>
    </location>
</feature>
<name>A0ABT6M876_9NOCA</name>
<sequence length="474" mass="50407">MTMVGQVAKFGIQFGGIAILARLLDPESFGLVAMVTAVVGVGEVLRDFGLSSAAVQAKSLTNAQRSNLFWINTSIGAFLAVVVLCCAPLISSLYGEPRVGEVARLLAVTFLINGLSTQFRAHLTRQMKFGKLAFADVAAQSGGLLVGITLAVAGFGYWAIVWQQISQAVLTLLLTVVFCRWLPGLPARAADMRGLLSFGWNLMGTQLLQYLSKNIDSVLVGNRFGATSLGYYNRATQVVNGPLNQLNVPATTVAIPVLSRLQDDRPRYNRFILRGQTALMTVVVAGFLFLASQAEPFVEVLLGAGWTQSADLFRLIAIGAAFQGAGYATYWVFLSKGLTRSMLRYAIVARVLSISLLVVGSFFGVLGVAAGFALGVALTWPLGLAWISRISNAPVKLMFVNGARTLLVYAVSALCAFFVTDRVGGTALLHIGLGALTMALCAGILAVTVPSYRADLRSLGSIVALVRSNRGRSA</sequence>
<protein>
    <submittedName>
        <fullName evidence="8">PST family polysaccharide transporter</fullName>
    </submittedName>
</protein>
<feature type="transmembrane region" description="Helical" evidence="7">
    <location>
        <begin position="133"/>
        <end position="159"/>
    </location>
</feature>
<organism evidence="8 9">
    <name type="scientific">Prescottella agglutinans</name>
    <dbReference type="NCBI Taxonomy" id="1644129"/>
    <lineage>
        <taxon>Bacteria</taxon>
        <taxon>Bacillati</taxon>
        <taxon>Actinomycetota</taxon>
        <taxon>Actinomycetes</taxon>
        <taxon>Mycobacteriales</taxon>
        <taxon>Nocardiaceae</taxon>
        <taxon>Prescottella</taxon>
    </lineage>
</organism>
<keyword evidence="6 7" id="KW-0472">Membrane</keyword>
<dbReference type="CDD" id="cd13127">
    <property type="entry name" value="MATE_tuaB_like"/>
    <property type="match status" value="1"/>
</dbReference>
<evidence type="ECO:0000256" key="4">
    <source>
        <dbReference type="ARBA" id="ARBA00022692"/>
    </source>
</evidence>
<feature type="transmembrane region" description="Helical" evidence="7">
    <location>
        <begin position="399"/>
        <end position="420"/>
    </location>
</feature>
<feature type="transmembrane region" description="Helical" evidence="7">
    <location>
        <begin position="271"/>
        <end position="292"/>
    </location>
</feature>
<evidence type="ECO:0000256" key="2">
    <source>
        <dbReference type="ARBA" id="ARBA00007430"/>
    </source>
</evidence>
<feature type="transmembrane region" description="Helical" evidence="7">
    <location>
        <begin position="312"/>
        <end position="333"/>
    </location>
</feature>
<evidence type="ECO:0000256" key="3">
    <source>
        <dbReference type="ARBA" id="ARBA00022475"/>
    </source>
</evidence>
<evidence type="ECO:0000256" key="5">
    <source>
        <dbReference type="ARBA" id="ARBA00022989"/>
    </source>
</evidence>